<dbReference type="AlphaFoldDB" id="A0A9K3GGQ9"/>
<dbReference type="Proteomes" id="UP000265618">
    <property type="component" value="Unassembled WGS sequence"/>
</dbReference>
<name>A0A9K3GGQ9_9EUKA</name>
<proteinExistence type="predicted"/>
<gene>
    <name evidence="2" type="ORF">KIPB_002527</name>
</gene>
<reference evidence="2 3" key="1">
    <citation type="journal article" date="2018" name="PLoS ONE">
        <title>The draft genome of Kipferlia bialata reveals reductive genome evolution in fornicate parasites.</title>
        <authorList>
            <person name="Tanifuji G."/>
            <person name="Takabayashi S."/>
            <person name="Kume K."/>
            <person name="Takagi M."/>
            <person name="Nakayama T."/>
            <person name="Kamikawa R."/>
            <person name="Inagaki Y."/>
            <person name="Hashimoto T."/>
        </authorList>
    </citation>
    <scope>NUCLEOTIDE SEQUENCE [LARGE SCALE GENOMIC DNA]</scope>
    <source>
        <strain evidence="2">NY0173</strain>
    </source>
</reference>
<comment type="caution">
    <text evidence="2">The sequence shown here is derived from an EMBL/GenBank/DDBJ whole genome shotgun (WGS) entry which is preliminary data.</text>
</comment>
<sequence>MKRRRDGPDPTRPSSYADFNVSVEPYLRRELAHLVSVFVSDTVSRVIGARNLKPSPTRGLFFSLPYLDLSGVVGKWLDCLSDTVSMCTKGGSTTRYSVCLDVDGPPEVHHVYTLEVILNGTQSPDSEVWTEYAEWVVSALSQHRQGLYTPSPTPAPPPRVRVEVESSACLTGSRVTFPVCLHSASGTAPLSSEPSVKDACFDMPFARYTSDQDREILLTAKEGVFAKSDRELERDAYLEDYLEEVAESTLLGQTYGPTPTPPGSVHPDKHQGHGRTGGLGWCRSFSAAKPALVLNMYHTKRAKG</sequence>
<evidence type="ECO:0000256" key="1">
    <source>
        <dbReference type="SAM" id="MobiDB-lite"/>
    </source>
</evidence>
<dbReference type="EMBL" id="BDIP01000426">
    <property type="protein sequence ID" value="GIQ81551.1"/>
    <property type="molecule type" value="Genomic_DNA"/>
</dbReference>
<accession>A0A9K3GGQ9</accession>
<evidence type="ECO:0000313" key="2">
    <source>
        <dbReference type="EMBL" id="GIQ81551.1"/>
    </source>
</evidence>
<feature type="region of interest" description="Disordered" evidence="1">
    <location>
        <begin position="253"/>
        <end position="275"/>
    </location>
</feature>
<evidence type="ECO:0000313" key="3">
    <source>
        <dbReference type="Proteomes" id="UP000265618"/>
    </source>
</evidence>
<keyword evidence="3" id="KW-1185">Reference proteome</keyword>
<protein>
    <submittedName>
        <fullName evidence="2">Uncharacterized protein</fullName>
    </submittedName>
</protein>
<organism evidence="2 3">
    <name type="scientific">Kipferlia bialata</name>
    <dbReference type="NCBI Taxonomy" id="797122"/>
    <lineage>
        <taxon>Eukaryota</taxon>
        <taxon>Metamonada</taxon>
        <taxon>Carpediemonas-like organisms</taxon>
        <taxon>Kipferlia</taxon>
    </lineage>
</organism>